<gene>
    <name evidence="5" type="ORF">KUDE01_010228</name>
</gene>
<evidence type="ECO:0000313" key="6">
    <source>
        <dbReference type="Proteomes" id="UP001228049"/>
    </source>
</evidence>
<dbReference type="EMBL" id="JASDAP010000015">
    <property type="protein sequence ID" value="KAK1891400.1"/>
    <property type="molecule type" value="Genomic_DNA"/>
</dbReference>
<dbReference type="GO" id="GO:0043197">
    <property type="term" value="C:dendritic spine"/>
    <property type="evidence" value="ECO:0007669"/>
    <property type="project" value="TreeGrafter"/>
</dbReference>
<dbReference type="Pfam" id="PF07653">
    <property type="entry name" value="SH3_2"/>
    <property type="match status" value="1"/>
</dbReference>
<dbReference type="InterPro" id="IPR051569">
    <property type="entry name" value="SHANK"/>
</dbReference>
<accession>A0AAD9BW16</accession>
<proteinExistence type="predicted"/>
<feature type="compositionally biased region" description="Polar residues" evidence="3">
    <location>
        <begin position="155"/>
        <end position="166"/>
    </location>
</feature>
<dbReference type="GO" id="GO:0014069">
    <property type="term" value="C:postsynaptic density"/>
    <property type="evidence" value="ECO:0007669"/>
    <property type="project" value="TreeGrafter"/>
</dbReference>
<sequence>VAIIAGNFELAELVKNHKETDIVPFREAPSYSKRRRGQSSGGNDLSPSSLSAPRVLLRSNSDNNLNISQYQQQQHGSSVTWAPPHLQPPPSHRGPPQPGGPPSLHRSLSPQLLQQMPSSPNGNVVVRTMGRGARSRSPSLSRLGEEARRGGAPAQRQQPSECTPSSHGEGGGSRRKLYSAVPGRHFVVVRPYISQGEGELTLYKSDRVKVLSIGEGGFWEGSARGQMGWFPADCVEEVPAKTSDERSYSRADRADRRKLFRHYTVGSYDSFDASSMNLHSGRASVAMLRMMGCANGRSARNLLHSDCVVDEKSVVLQKKENEGFGFVLRGAKADTPIEEFTPTPAFPALQYLESVNQENVVKVGHRQVVNMIRHGTNRLLIKVVTVSRNLDPDDTARKKAPPPPKRAPTTALSMRSKSMTSELEELATLRKKKGDTQKKRIVFQVTLNKVEEMTHAQKTSPVDMKIATIKPRPSSRCLVTAADIN</sequence>
<dbReference type="PROSITE" id="PS50002">
    <property type="entry name" value="SH3"/>
    <property type="match status" value="1"/>
</dbReference>
<dbReference type="GO" id="GO:0035255">
    <property type="term" value="F:ionotropic glutamate receptor binding"/>
    <property type="evidence" value="ECO:0007669"/>
    <property type="project" value="TreeGrafter"/>
</dbReference>
<dbReference type="InterPro" id="IPR001452">
    <property type="entry name" value="SH3_domain"/>
</dbReference>
<dbReference type="AlphaFoldDB" id="A0AAD9BW16"/>
<evidence type="ECO:0000256" key="3">
    <source>
        <dbReference type="SAM" id="MobiDB-lite"/>
    </source>
</evidence>
<dbReference type="SUPFAM" id="SSF50156">
    <property type="entry name" value="PDZ domain-like"/>
    <property type="match status" value="1"/>
</dbReference>
<evidence type="ECO:0000256" key="2">
    <source>
        <dbReference type="PROSITE-ProRule" id="PRU00192"/>
    </source>
</evidence>
<dbReference type="SMART" id="SM00326">
    <property type="entry name" value="SH3"/>
    <property type="match status" value="1"/>
</dbReference>
<reference evidence="5" key="1">
    <citation type="submission" date="2023-04" db="EMBL/GenBank/DDBJ databases">
        <title>Chromosome-level genome of Chaenocephalus aceratus.</title>
        <authorList>
            <person name="Park H."/>
        </authorList>
    </citation>
    <scope>NUCLEOTIDE SEQUENCE</scope>
    <source>
        <strain evidence="5">DE</strain>
        <tissue evidence="5">Muscle</tissue>
    </source>
</reference>
<comment type="caution">
    <text evidence="5">The sequence shown here is derived from an EMBL/GenBank/DDBJ whole genome shotgun (WGS) entry which is preliminary data.</text>
</comment>
<evidence type="ECO:0000256" key="1">
    <source>
        <dbReference type="ARBA" id="ARBA00022443"/>
    </source>
</evidence>
<feature type="non-terminal residue" evidence="5">
    <location>
        <position position="1"/>
    </location>
</feature>
<dbReference type="FunFam" id="2.30.30.40:FF:000025">
    <property type="entry name" value="SH3 and multiple ankyrin repeat domains protein 2"/>
    <property type="match status" value="1"/>
</dbReference>
<dbReference type="Gene3D" id="2.30.42.10">
    <property type="match status" value="2"/>
</dbReference>
<dbReference type="SUPFAM" id="SSF50044">
    <property type="entry name" value="SH3-domain"/>
    <property type="match status" value="1"/>
</dbReference>
<dbReference type="Gene3D" id="2.30.30.40">
    <property type="entry name" value="SH3 Domains"/>
    <property type="match status" value="1"/>
</dbReference>
<evidence type="ECO:0000259" key="4">
    <source>
        <dbReference type="PROSITE" id="PS50002"/>
    </source>
</evidence>
<evidence type="ECO:0000313" key="5">
    <source>
        <dbReference type="EMBL" id="KAK1891400.1"/>
    </source>
</evidence>
<dbReference type="PANTHER" id="PTHR24135:SF17">
    <property type="entry name" value="SH3 AND MULTIPLE ANKYRIN REPEAT DOMAINS PROTEIN 2"/>
    <property type="match status" value="1"/>
</dbReference>
<feature type="compositionally biased region" description="Polar residues" evidence="3">
    <location>
        <begin position="41"/>
        <end position="51"/>
    </location>
</feature>
<keyword evidence="1 2" id="KW-0728">SH3 domain</keyword>
<feature type="region of interest" description="Disordered" evidence="3">
    <location>
        <begin position="69"/>
        <end position="177"/>
    </location>
</feature>
<feature type="domain" description="SH3" evidence="4">
    <location>
        <begin position="181"/>
        <end position="240"/>
    </location>
</feature>
<dbReference type="GO" id="GO:0045211">
    <property type="term" value="C:postsynaptic membrane"/>
    <property type="evidence" value="ECO:0007669"/>
    <property type="project" value="TreeGrafter"/>
</dbReference>
<feature type="compositionally biased region" description="Polar residues" evidence="3">
    <location>
        <begin position="69"/>
        <end position="80"/>
    </location>
</feature>
<dbReference type="InterPro" id="IPR036034">
    <property type="entry name" value="PDZ_sf"/>
</dbReference>
<dbReference type="GO" id="GO:0030160">
    <property type="term" value="F:synaptic receptor adaptor activity"/>
    <property type="evidence" value="ECO:0007669"/>
    <property type="project" value="TreeGrafter"/>
</dbReference>
<dbReference type="Proteomes" id="UP001228049">
    <property type="component" value="Unassembled WGS sequence"/>
</dbReference>
<feature type="region of interest" description="Disordered" evidence="3">
    <location>
        <begin position="25"/>
        <end position="51"/>
    </location>
</feature>
<feature type="compositionally biased region" description="Polar residues" evidence="3">
    <location>
        <begin position="108"/>
        <end position="122"/>
    </location>
</feature>
<dbReference type="PANTHER" id="PTHR24135">
    <property type="entry name" value="SH3 AND MULTIPLE ANKYRIN REPEAT DOMAINS PROTEIN"/>
    <property type="match status" value="1"/>
</dbReference>
<dbReference type="InterPro" id="IPR036028">
    <property type="entry name" value="SH3-like_dom_sf"/>
</dbReference>
<feature type="compositionally biased region" description="Pro residues" evidence="3">
    <location>
        <begin position="85"/>
        <end position="101"/>
    </location>
</feature>
<feature type="non-terminal residue" evidence="5">
    <location>
        <position position="485"/>
    </location>
</feature>
<feature type="region of interest" description="Disordered" evidence="3">
    <location>
        <begin position="391"/>
        <end position="418"/>
    </location>
</feature>
<name>A0AAD9BW16_DISEL</name>
<organism evidence="5 6">
    <name type="scientific">Dissostichus eleginoides</name>
    <name type="common">Patagonian toothfish</name>
    <name type="synonym">Dissostichus amissus</name>
    <dbReference type="NCBI Taxonomy" id="100907"/>
    <lineage>
        <taxon>Eukaryota</taxon>
        <taxon>Metazoa</taxon>
        <taxon>Chordata</taxon>
        <taxon>Craniata</taxon>
        <taxon>Vertebrata</taxon>
        <taxon>Euteleostomi</taxon>
        <taxon>Actinopterygii</taxon>
        <taxon>Neopterygii</taxon>
        <taxon>Teleostei</taxon>
        <taxon>Neoteleostei</taxon>
        <taxon>Acanthomorphata</taxon>
        <taxon>Eupercaria</taxon>
        <taxon>Perciformes</taxon>
        <taxon>Notothenioidei</taxon>
        <taxon>Nototheniidae</taxon>
        <taxon>Dissostichus</taxon>
    </lineage>
</organism>
<keyword evidence="6" id="KW-1185">Reference proteome</keyword>
<protein>
    <submittedName>
        <fullName evidence="5">SH3 and multiple ankyrin repeat domains protein 2</fullName>
    </submittedName>
</protein>